<dbReference type="Proteomes" id="UP001179181">
    <property type="component" value="Unassembled WGS sequence"/>
</dbReference>
<protein>
    <submittedName>
        <fullName evidence="1">Uncharacterized protein YdeI (YjbR/CyaY-like superfamily)</fullName>
    </submittedName>
</protein>
<evidence type="ECO:0000313" key="2">
    <source>
        <dbReference type="Proteomes" id="UP001179181"/>
    </source>
</evidence>
<name>A0ABX0UIP2_9BACT</name>
<proteinExistence type="predicted"/>
<keyword evidence="2" id="KW-1185">Reference proteome</keyword>
<gene>
    <name evidence="1" type="ORF">FHS68_002033</name>
</gene>
<dbReference type="RefSeq" id="WP_167269592.1">
    <property type="nucleotide sequence ID" value="NZ_JAASQJ010000002.1"/>
</dbReference>
<comment type="caution">
    <text evidence="1">The sequence shown here is derived from an EMBL/GenBank/DDBJ whole genome shotgun (WGS) entry which is preliminary data.</text>
</comment>
<evidence type="ECO:0000313" key="1">
    <source>
        <dbReference type="EMBL" id="NIJ52863.1"/>
    </source>
</evidence>
<accession>A0ABX0UIP2</accession>
<organism evidence="1 2">
    <name type="scientific">Dyadobacter arcticus</name>
    <dbReference type="NCBI Taxonomy" id="1078754"/>
    <lineage>
        <taxon>Bacteria</taxon>
        <taxon>Pseudomonadati</taxon>
        <taxon>Bacteroidota</taxon>
        <taxon>Cytophagia</taxon>
        <taxon>Cytophagales</taxon>
        <taxon>Spirosomataceae</taxon>
        <taxon>Dyadobacter</taxon>
    </lineage>
</organism>
<dbReference type="Pfam" id="PF13376">
    <property type="entry name" value="OmdA"/>
    <property type="match status" value="1"/>
</dbReference>
<reference evidence="1 2" key="1">
    <citation type="submission" date="2020-03" db="EMBL/GenBank/DDBJ databases">
        <title>Genomic Encyclopedia of Type Strains, Phase IV (KMG-IV): sequencing the most valuable type-strain genomes for metagenomic binning, comparative biology and taxonomic classification.</title>
        <authorList>
            <person name="Goeker M."/>
        </authorList>
    </citation>
    <scope>NUCLEOTIDE SEQUENCE [LARGE SCALE GENOMIC DNA]</scope>
    <source>
        <strain evidence="1 2">DSM 102865</strain>
    </source>
</reference>
<sequence length="192" mass="22401">METKNDIQAVYAKTRKEWREWLVENGQTEKSVWLIIYHKNSETESIYYPEAIEEALCFGWIDSKSIKRDADSSYLMFTLRKANGTWSSINKERVQRLTVDGLMTPAGQYFIDLAKETGTWDALLDIENAVIPDDLQQLLSKNEVAYKNFQAFPKSAKRQILNWIFSAKRPETREQRVRQTVEKATENVRAKV</sequence>
<dbReference type="EMBL" id="JAASQJ010000002">
    <property type="protein sequence ID" value="NIJ52863.1"/>
    <property type="molecule type" value="Genomic_DNA"/>
</dbReference>